<keyword evidence="5 8" id="KW-0648">Protein biosynthesis</keyword>
<name>A0A347UAZ1_9BACT</name>
<dbReference type="Proteomes" id="UP000262582">
    <property type="component" value="Chromosome"/>
</dbReference>
<dbReference type="SMART" id="SM00838">
    <property type="entry name" value="EFG_C"/>
    <property type="match status" value="1"/>
</dbReference>
<dbReference type="InterPro" id="IPR005225">
    <property type="entry name" value="Small_GTP-bd"/>
</dbReference>
<dbReference type="InterPro" id="IPR000795">
    <property type="entry name" value="T_Tr_GTP-bd_dom"/>
</dbReference>
<dbReference type="AlphaFoldDB" id="A0A347UAZ1"/>
<dbReference type="Proteomes" id="UP000290588">
    <property type="component" value="Unassembled WGS sequence"/>
</dbReference>
<protein>
    <recommendedName>
        <fullName evidence="2 8">Elongation factor G</fullName>
        <shortName evidence="8">EF-G</shortName>
    </recommendedName>
</protein>
<dbReference type="GO" id="GO:0005737">
    <property type="term" value="C:cytoplasm"/>
    <property type="evidence" value="ECO:0007669"/>
    <property type="project" value="UniProtKB-SubCell"/>
</dbReference>
<dbReference type="CDD" id="cd03713">
    <property type="entry name" value="EFG_mtEFG_C"/>
    <property type="match status" value="1"/>
</dbReference>
<dbReference type="Gene3D" id="2.40.30.10">
    <property type="entry name" value="Translation factors"/>
    <property type="match status" value="1"/>
</dbReference>
<keyword evidence="8" id="KW-0963">Cytoplasm</keyword>
<dbReference type="FunFam" id="3.30.230.10:FF:000003">
    <property type="entry name" value="Elongation factor G"/>
    <property type="match status" value="1"/>
</dbReference>
<dbReference type="SUPFAM" id="SSF50447">
    <property type="entry name" value="Translation proteins"/>
    <property type="match status" value="1"/>
</dbReference>
<dbReference type="FunFam" id="3.30.70.240:FF:000001">
    <property type="entry name" value="Elongation factor G"/>
    <property type="match status" value="1"/>
</dbReference>
<evidence type="ECO:0000256" key="5">
    <source>
        <dbReference type="ARBA" id="ARBA00022917"/>
    </source>
</evidence>
<dbReference type="Gene3D" id="3.40.50.300">
    <property type="entry name" value="P-loop containing nucleotide triphosphate hydrolases"/>
    <property type="match status" value="1"/>
</dbReference>
<dbReference type="SMART" id="SM00889">
    <property type="entry name" value="EFG_IV"/>
    <property type="match status" value="1"/>
</dbReference>
<dbReference type="InterPro" id="IPR020568">
    <property type="entry name" value="Ribosomal_Su5_D2-typ_SF"/>
</dbReference>
<dbReference type="FunFam" id="2.40.30.10:FF:000006">
    <property type="entry name" value="Elongation factor G"/>
    <property type="match status" value="1"/>
</dbReference>
<keyword evidence="4 8" id="KW-0251">Elongation factor</keyword>
<dbReference type="PANTHER" id="PTHR43261">
    <property type="entry name" value="TRANSLATION ELONGATION FACTOR G-RELATED"/>
    <property type="match status" value="1"/>
</dbReference>
<dbReference type="Pfam" id="PF00679">
    <property type="entry name" value="EFG_C"/>
    <property type="match status" value="1"/>
</dbReference>
<dbReference type="InterPro" id="IPR009022">
    <property type="entry name" value="EFG_III"/>
</dbReference>
<evidence type="ECO:0000256" key="3">
    <source>
        <dbReference type="ARBA" id="ARBA00022741"/>
    </source>
</evidence>
<dbReference type="SUPFAM" id="SSF54211">
    <property type="entry name" value="Ribosomal protein S5 domain 2-like"/>
    <property type="match status" value="1"/>
</dbReference>
<dbReference type="PANTHER" id="PTHR43261:SF1">
    <property type="entry name" value="RIBOSOME-RELEASING FACTOR 2, MITOCHONDRIAL"/>
    <property type="match status" value="1"/>
</dbReference>
<comment type="function">
    <text evidence="7 8">Catalyzes the GTP-dependent ribosomal translocation step during translation elongation. During this step, the ribosome changes from the pre-translocational (PRE) to the post-translocational (POST) state as the newly formed A-site-bound peptidyl-tRNA and P-site-bound deacylated tRNA move to the P and E sites, respectively. Catalyzes the coordinated movement of the two tRNA molecules, the mRNA and conformational changes in the ribosome.</text>
</comment>
<evidence type="ECO:0000256" key="1">
    <source>
        <dbReference type="ARBA" id="ARBA00005870"/>
    </source>
</evidence>
<dbReference type="Pfam" id="PF22042">
    <property type="entry name" value="EF-G_D2"/>
    <property type="match status" value="1"/>
</dbReference>
<dbReference type="InterPro" id="IPR047872">
    <property type="entry name" value="EFG_IV"/>
</dbReference>
<dbReference type="OrthoDB" id="9804431at2"/>
<keyword evidence="3 8" id="KW-0547">Nucleotide-binding</keyword>
<dbReference type="HAMAP" id="MF_00054_B">
    <property type="entry name" value="EF_G_EF_2_B"/>
    <property type="match status" value="1"/>
</dbReference>
<dbReference type="GO" id="GO:0005525">
    <property type="term" value="F:GTP binding"/>
    <property type="evidence" value="ECO:0007669"/>
    <property type="project" value="UniProtKB-UniRule"/>
</dbReference>
<dbReference type="InterPro" id="IPR009000">
    <property type="entry name" value="Transl_B-barrel_sf"/>
</dbReference>
<evidence type="ECO:0000256" key="2">
    <source>
        <dbReference type="ARBA" id="ARBA00017872"/>
    </source>
</evidence>
<evidence type="ECO:0000313" key="11">
    <source>
        <dbReference type="EMBL" id="RXI29393.1"/>
    </source>
</evidence>
<organism evidence="11 13">
    <name type="scientific">Arcobacter ellisii</name>
    <dbReference type="NCBI Taxonomy" id="913109"/>
    <lineage>
        <taxon>Bacteria</taxon>
        <taxon>Pseudomonadati</taxon>
        <taxon>Campylobacterota</taxon>
        <taxon>Epsilonproteobacteria</taxon>
        <taxon>Campylobacterales</taxon>
        <taxon>Arcobacteraceae</taxon>
        <taxon>Arcobacter</taxon>
    </lineage>
</organism>
<dbReference type="FunFam" id="3.30.70.870:FF:000001">
    <property type="entry name" value="Elongation factor G"/>
    <property type="match status" value="1"/>
</dbReference>
<comment type="subcellular location">
    <subcellularLocation>
        <location evidence="8">Cytoplasm</location>
    </subcellularLocation>
</comment>
<dbReference type="CDD" id="cd16262">
    <property type="entry name" value="EFG_III"/>
    <property type="match status" value="1"/>
</dbReference>
<dbReference type="InterPro" id="IPR005517">
    <property type="entry name" value="Transl_elong_EFG/EF2_IV"/>
</dbReference>
<dbReference type="RefSeq" id="WP_118918173.1">
    <property type="nucleotide sequence ID" value="NZ_CP032097.1"/>
</dbReference>
<reference evidence="11 13" key="1">
    <citation type="submission" date="2017-09" db="EMBL/GenBank/DDBJ databases">
        <title>Genomics of the genus Arcobacter.</title>
        <authorList>
            <person name="Perez-Cataluna A."/>
            <person name="Figueras M.J."/>
            <person name="Salas-Masso N."/>
        </authorList>
    </citation>
    <scope>NUCLEOTIDE SEQUENCE [LARGE SCALE GENOMIC DNA]</scope>
    <source>
        <strain evidence="11 13">CECT 7837</strain>
    </source>
</reference>
<dbReference type="NCBIfam" id="TIGR00484">
    <property type="entry name" value="EF-G"/>
    <property type="match status" value="1"/>
</dbReference>
<accession>A0A347UAZ1</accession>
<dbReference type="InterPro" id="IPR031157">
    <property type="entry name" value="G_TR_CS"/>
</dbReference>
<keyword evidence="12" id="KW-1185">Reference proteome</keyword>
<dbReference type="Gene3D" id="3.30.70.870">
    <property type="entry name" value="Elongation Factor G (Translational Gtpase), domain 3"/>
    <property type="match status" value="1"/>
</dbReference>
<evidence type="ECO:0000256" key="4">
    <source>
        <dbReference type="ARBA" id="ARBA00022768"/>
    </source>
</evidence>
<dbReference type="CDD" id="cd04088">
    <property type="entry name" value="EFG_mtEFG_II"/>
    <property type="match status" value="1"/>
</dbReference>
<dbReference type="CDD" id="cd01886">
    <property type="entry name" value="EF-G"/>
    <property type="match status" value="1"/>
</dbReference>
<dbReference type="Gene3D" id="3.30.70.240">
    <property type="match status" value="1"/>
</dbReference>
<evidence type="ECO:0000256" key="6">
    <source>
        <dbReference type="ARBA" id="ARBA00023134"/>
    </source>
</evidence>
<dbReference type="InterPro" id="IPR035649">
    <property type="entry name" value="EFG_V"/>
</dbReference>
<evidence type="ECO:0000313" key="10">
    <source>
        <dbReference type="EMBL" id="AXX96019.1"/>
    </source>
</evidence>
<dbReference type="CDD" id="cd01434">
    <property type="entry name" value="EFG_mtEFG1_IV"/>
    <property type="match status" value="1"/>
</dbReference>
<dbReference type="Pfam" id="PF03764">
    <property type="entry name" value="EFG_IV"/>
    <property type="match status" value="1"/>
</dbReference>
<evidence type="ECO:0000313" key="12">
    <source>
        <dbReference type="Proteomes" id="UP000262582"/>
    </source>
</evidence>
<dbReference type="InterPro" id="IPR053905">
    <property type="entry name" value="EF-G-like_DII"/>
</dbReference>
<dbReference type="NCBIfam" id="TIGR00231">
    <property type="entry name" value="small_GTP"/>
    <property type="match status" value="1"/>
</dbReference>
<dbReference type="GO" id="GO:0003924">
    <property type="term" value="F:GTPase activity"/>
    <property type="evidence" value="ECO:0007669"/>
    <property type="project" value="InterPro"/>
</dbReference>
<dbReference type="InterPro" id="IPR035647">
    <property type="entry name" value="EFG_III/V"/>
</dbReference>
<dbReference type="GO" id="GO:0003746">
    <property type="term" value="F:translation elongation factor activity"/>
    <property type="evidence" value="ECO:0007669"/>
    <property type="project" value="UniProtKB-UniRule"/>
</dbReference>
<sequence length="701" mass="77770">MARKTPLNRVRNIGIAAHIDAGKTTTTERILFYTGVSHKIGEVHEGAATMDWMEQEQERGITITSAATTCNWTHPKTKEQLMINIIDTPGHVDFTIEVERSMRVLDGAVAVFCSVGGVQPQSETVWRQANKYGVPRIIYVNKMDRTGANFFNVEKQVAERLKANPVPIQIPIGSEEKFKGVIDLVQMKAIVWDEDAAMGSNYHVEEIPADLMDQATEYREKMVEAAAESSEELMEKYLEGVELTEEEIVAGLKKRCLAMEITPMVCGTSFKNKGVQTLLDAVAMYLPAPTEVADINGETQDGEAVIVPSTDNGEVAALAFKIMTDPFVGQLTFTRVYRGVLESGTYVYNSTKMKKERIGRLLKMHANNREEIKELYAGEIGAVVGLKYTITGDTLASEKDPVILERMEFPEPVISVAVEPKTKADQEKMGIALGKLAEEDPSFRVNTDEETGQTIISGMGELHLEILVDRMKREFKVEAEVGAPQVAYRETIRNAVKQEYKYAKQSGGKGQYGHVFLEIKPLVDSEENFKFNNDIKGGVIPKEYIPAVEKGCFEAMQGGILAGYPMVDIEVTVYDGSYHDVDSSEMAFKLAASMGFKQACRSAAAQAVILEPIMKVEIETPEDYMGDVIGDCNKRRGQVQSMDDRAGIKLVTAMIPLSEMFGYSTDLRSMSQGRATYSMIFDNYSEVPKNVSEEIIKKRNG</sequence>
<dbReference type="PRINTS" id="PR00315">
    <property type="entry name" value="ELONGATNFCT"/>
</dbReference>
<gene>
    <name evidence="8 11" type="primary">fusA</name>
    <name evidence="10" type="ORF">AELL_2401</name>
    <name evidence="11" type="ORF">CP962_11365</name>
</gene>
<reference evidence="10 12" key="2">
    <citation type="submission" date="2018-08" db="EMBL/GenBank/DDBJ databases">
        <title>Complete genome of the Arcobacter ellisii type strain LMG 26155.</title>
        <authorList>
            <person name="Miller W.G."/>
            <person name="Yee E."/>
            <person name="Bono J.L."/>
        </authorList>
    </citation>
    <scope>NUCLEOTIDE SEQUENCE [LARGE SCALE GENOMIC DNA]</scope>
    <source>
        <strain evidence="10 12">LMG 26155</strain>
    </source>
</reference>
<dbReference type="InterPro" id="IPR004540">
    <property type="entry name" value="Transl_elong_EFG/EF2"/>
</dbReference>
<feature type="domain" description="Tr-type G" evidence="9">
    <location>
        <begin position="8"/>
        <end position="290"/>
    </location>
</feature>
<proteinExistence type="inferred from homology"/>
<dbReference type="KEGG" id="aell:AELL_2401"/>
<feature type="binding site" evidence="8">
    <location>
        <begin position="17"/>
        <end position="24"/>
    </location>
    <ligand>
        <name>GTP</name>
        <dbReference type="ChEBI" id="CHEBI:37565"/>
    </ligand>
</feature>
<dbReference type="Gene3D" id="3.30.230.10">
    <property type="match status" value="1"/>
</dbReference>
<keyword evidence="6 8" id="KW-0342">GTP-binding</keyword>
<feature type="binding site" evidence="8">
    <location>
        <begin position="141"/>
        <end position="144"/>
    </location>
    <ligand>
        <name>GTP</name>
        <dbReference type="ChEBI" id="CHEBI:37565"/>
    </ligand>
</feature>
<evidence type="ECO:0000313" key="13">
    <source>
        <dbReference type="Proteomes" id="UP000290588"/>
    </source>
</evidence>
<dbReference type="InterPro" id="IPR027417">
    <property type="entry name" value="P-loop_NTPase"/>
</dbReference>
<dbReference type="InterPro" id="IPR014721">
    <property type="entry name" value="Ribsml_uS5_D2-typ_fold_subgr"/>
</dbReference>
<dbReference type="Pfam" id="PF14492">
    <property type="entry name" value="EFG_III"/>
    <property type="match status" value="1"/>
</dbReference>
<dbReference type="InterPro" id="IPR000640">
    <property type="entry name" value="EFG_V-like"/>
</dbReference>
<evidence type="ECO:0000256" key="7">
    <source>
        <dbReference type="ARBA" id="ARBA00024731"/>
    </source>
</evidence>
<dbReference type="Pfam" id="PF00009">
    <property type="entry name" value="GTP_EFTU"/>
    <property type="match status" value="1"/>
</dbReference>
<dbReference type="EMBL" id="CP032097">
    <property type="protein sequence ID" value="AXX96019.1"/>
    <property type="molecule type" value="Genomic_DNA"/>
</dbReference>
<dbReference type="PROSITE" id="PS51722">
    <property type="entry name" value="G_TR_2"/>
    <property type="match status" value="1"/>
</dbReference>
<dbReference type="InterPro" id="IPR041095">
    <property type="entry name" value="EFG_II"/>
</dbReference>
<dbReference type="EMBL" id="NXIG01000012">
    <property type="protein sequence ID" value="RXI29393.1"/>
    <property type="molecule type" value="Genomic_DNA"/>
</dbReference>
<dbReference type="SUPFAM" id="SSF54980">
    <property type="entry name" value="EF-G C-terminal domain-like"/>
    <property type="match status" value="2"/>
</dbReference>
<feature type="binding site" evidence="8">
    <location>
        <begin position="87"/>
        <end position="91"/>
    </location>
    <ligand>
        <name>GTP</name>
        <dbReference type="ChEBI" id="CHEBI:37565"/>
    </ligand>
</feature>
<evidence type="ECO:0000259" key="9">
    <source>
        <dbReference type="PROSITE" id="PS51722"/>
    </source>
</evidence>
<comment type="similarity">
    <text evidence="1 8">Belongs to the TRAFAC class translation factor GTPase superfamily. Classic translation factor GTPase family. EF-G/EF-2 subfamily.</text>
</comment>
<dbReference type="NCBIfam" id="NF009381">
    <property type="entry name" value="PRK12740.1-5"/>
    <property type="match status" value="1"/>
</dbReference>
<evidence type="ECO:0000256" key="8">
    <source>
        <dbReference type="HAMAP-Rule" id="MF_00054"/>
    </source>
</evidence>
<dbReference type="SUPFAM" id="SSF52540">
    <property type="entry name" value="P-loop containing nucleoside triphosphate hydrolases"/>
    <property type="match status" value="1"/>
</dbReference>
<dbReference type="PROSITE" id="PS00301">
    <property type="entry name" value="G_TR_1"/>
    <property type="match status" value="1"/>
</dbReference>
<dbReference type="FunFam" id="3.40.50.300:FF:000029">
    <property type="entry name" value="Elongation factor G"/>
    <property type="match status" value="1"/>
</dbReference>
<dbReference type="GO" id="GO:0032790">
    <property type="term" value="P:ribosome disassembly"/>
    <property type="evidence" value="ECO:0007669"/>
    <property type="project" value="TreeGrafter"/>
</dbReference>